<dbReference type="Proteomes" id="UP000078046">
    <property type="component" value="Unassembled WGS sequence"/>
</dbReference>
<evidence type="ECO:0000313" key="2">
    <source>
        <dbReference type="EMBL" id="OAF70105.1"/>
    </source>
</evidence>
<sequence>MHICDIYNLKDYNSIVIIDAMTGYYATVSLYDLYVIPQYQLASFIIIPAKKIKISNAKIFIKTNMNNNIEIILNYIISKFNSNPNIISYDMINFLILFTVWKMTHLHTDLIFIVSWFLKYKCKKMFLQSYAILLIETLTRLFAFKHNNFSFIFENLVDFYLKMFENVQLENESTQNSISPISLPFKKTKMYNIIENEKFQYLGSNTDNIINNETNKSSLVNDEISYDVRAEKYFSNFEDQGEMEMDENYH</sequence>
<keyword evidence="1" id="KW-0812">Transmembrane</keyword>
<keyword evidence="1" id="KW-1133">Transmembrane helix</keyword>
<dbReference type="EMBL" id="LWCA01000187">
    <property type="protein sequence ID" value="OAF70105.1"/>
    <property type="molecule type" value="Genomic_DNA"/>
</dbReference>
<comment type="caution">
    <text evidence="2">The sequence shown here is derived from an EMBL/GenBank/DDBJ whole genome shotgun (WGS) entry which is preliminary data.</text>
</comment>
<organism evidence="2 3">
    <name type="scientific">Intoshia linei</name>
    <dbReference type="NCBI Taxonomy" id="1819745"/>
    <lineage>
        <taxon>Eukaryota</taxon>
        <taxon>Metazoa</taxon>
        <taxon>Spiralia</taxon>
        <taxon>Lophotrochozoa</taxon>
        <taxon>Mesozoa</taxon>
        <taxon>Orthonectida</taxon>
        <taxon>Rhopaluridae</taxon>
        <taxon>Intoshia</taxon>
    </lineage>
</organism>
<name>A0A177B788_9BILA</name>
<protein>
    <submittedName>
        <fullName evidence="2">Uncharacterized protein</fullName>
    </submittedName>
</protein>
<evidence type="ECO:0000256" key="1">
    <source>
        <dbReference type="SAM" id="Phobius"/>
    </source>
</evidence>
<evidence type="ECO:0000313" key="3">
    <source>
        <dbReference type="Proteomes" id="UP000078046"/>
    </source>
</evidence>
<reference evidence="2 3" key="1">
    <citation type="submission" date="2016-04" db="EMBL/GenBank/DDBJ databases">
        <title>The genome of Intoshia linei affirms orthonectids as highly simplified spiralians.</title>
        <authorList>
            <person name="Mikhailov K.V."/>
            <person name="Slusarev G.S."/>
            <person name="Nikitin M.A."/>
            <person name="Logacheva M.D."/>
            <person name="Penin A."/>
            <person name="Aleoshin V."/>
            <person name="Panchin Y.V."/>
        </authorList>
    </citation>
    <scope>NUCLEOTIDE SEQUENCE [LARGE SCALE GENOMIC DNA]</scope>
    <source>
        <strain evidence="2">Intl2013</strain>
        <tissue evidence="2">Whole animal</tissue>
    </source>
</reference>
<proteinExistence type="predicted"/>
<keyword evidence="1" id="KW-0472">Membrane</keyword>
<feature type="transmembrane region" description="Helical" evidence="1">
    <location>
        <begin position="91"/>
        <end position="118"/>
    </location>
</feature>
<keyword evidence="3" id="KW-1185">Reference proteome</keyword>
<dbReference type="AlphaFoldDB" id="A0A177B788"/>
<accession>A0A177B788</accession>
<gene>
    <name evidence="2" type="ORF">A3Q56_02135</name>
</gene>